<dbReference type="AlphaFoldDB" id="A0A8K0N2Q2"/>
<evidence type="ECO:0000313" key="2">
    <source>
        <dbReference type="Proteomes" id="UP000797356"/>
    </source>
</evidence>
<evidence type="ECO:0000313" key="1">
    <source>
        <dbReference type="EMBL" id="KAG1347153.1"/>
    </source>
</evidence>
<dbReference type="PANTHER" id="PTHR31656">
    <property type="entry name" value="ROOT CAP DOMAIN-CONTAINING PROTEIN"/>
    <property type="match status" value="1"/>
</dbReference>
<proteinExistence type="predicted"/>
<dbReference type="Proteomes" id="UP000797356">
    <property type="component" value="Chromosome 6"/>
</dbReference>
<sequence length="149" mass="16552">MMPSTTSTSPAMVISCRSQKVTSLAGGQVMVERIGSRNSVRITLKEMAEVSLNVVPVTKEDDRIHRYKIPSNDCFVHLEVQFKFFGLSPDVEGVLGRTYRPDYRNAAKLGVAMPVVGGEDEYRASPLLSPDCKRCLFSPNNDAKWQDVI</sequence>
<dbReference type="EMBL" id="CM017877">
    <property type="protein sequence ID" value="KAG1347153.1"/>
    <property type="molecule type" value="Genomic_DNA"/>
</dbReference>
<reference evidence="1" key="2">
    <citation type="submission" date="2019-07" db="EMBL/GenBank/DDBJ databases">
        <authorList>
            <person name="Yang Y."/>
            <person name="Bocs S."/>
            <person name="Baudouin L."/>
        </authorList>
    </citation>
    <scope>NUCLEOTIDE SEQUENCE</scope>
    <source>
        <tissue evidence="1">Spear leaf of Hainan Tall coconut</tissue>
    </source>
</reference>
<dbReference type="InterPro" id="IPR009646">
    <property type="entry name" value="Root_cap"/>
</dbReference>
<name>A0A8K0N2Q2_COCNU</name>
<dbReference type="Pfam" id="PF06830">
    <property type="entry name" value="Root_cap"/>
    <property type="match status" value="1"/>
</dbReference>
<protein>
    <submittedName>
        <fullName evidence="1">Uncharacterized protein</fullName>
    </submittedName>
</protein>
<organism evidence="1 2">
    <name type="scientific">Cocos nucifera</name>
    <name type="common">Coconut palm</name>
    <dbReference type="NCBI Taxonomy" id="13894"/>
    <lineage>
        <taxon>Eukaryota</taxon>
        <taxon>Viridiplantae</taxon>
        <taxon>Streptophyta</taxon>
        <taxon>Embryophyta</taxon>
        <taxon>Tracheophyta</taxon>
        <taxon>Spermatophyta</taxon>
        <taxon>Magnoliopsida</taxon>
        <taxon>Liliopsida</taxon>
        <taxon>Arecaceae</taxon>
        <taxon>Arecoideae</taxon>
        <taxon>Cocoseae</taxon>
        <taxon>Attaleinae</taxon>
        <taxon>Cocos</taxon>
    </lineage>
</organism>
<dbReference type="OrthoDB" id="2012063at2759"/>
<keyword evidence="2" id="KW-1185">Reference proteome</keyword>
<comment type="caution">
    <text evidence="1">The sequence shown here is derived from an EMBL/GenBank/DDBJ whole genome shotgun (WGS) entry which is preliminary data.</text>
</comment>
<accession>A0A8K0N2Q2</accession>
<reference evidence="1" key="1">
    <citation type="journal article" date="2017" name="Gigascience">
        <title>The genome draft of coconut (Cocos nucifera).</title>
        <authorList>
            <person name="Xiao Y."/>
            <person name="Xu P."/>
            <person name="Fan H."/>
            <person name="Baudouin L."/>
            <person name="Xia W."/>
            <person name="Bocs S."/>
            <person name="Xu J."/>
            <person name="Li Q."/>
            <person name="Guo A."/>
            <person name="Zhou L."/>
            <person name="Li J."/>
            <person name="Wu Y."/>
            <person name="Ma Z."/>
            <person name="Armero A."/>
            <person name="Issali A.E."/>
            <person name="Liu N."/>
            <person name="Peng M."/>
            <person name="Yang Y."/>
        </authorList>
    </citation>
    <scope>NUCLEOTIDE SEQUENCE</scope>
    <source>
        <tissue evidence="1">Spear leaf of Hainan Tall coconut</tissue>
    </source>
</reference>
<gene>
    <name evidence="1" type="ORF">COCNU_06G009820</name>
</gene>